<proteinExistence type="inferred from homology"/>
<reference evidence="13" key="2">
    <citation type="submission" date="2011-03" db="EMBL/GenBank/DDBJ databases">
        <title>The complete genome of Desulfobacca acetoxidans DSM 11109.</title>
        <authorList>
            <consortium name="US DOE Joint Genome Institute (JGI-PGF)"/>
            <person name="Lucas S."/>
            <person name="Copeland A."/>
            <person name="Lapidus A."/>
            <person name="Bruce D."/>
            <person name="Goodwin L."/>
            <person name="Pitluck S."/>
            <person name="Peters L."/>
            <person name="Kyrpides N."/>
            <person name="Mavromatis K."/>
            <person name="Ivanova N."/>
            <person name="Ovchinnikova G."/>
            <person name="Teshima H."/>
            <person name="Detter J.C."/>
            <person name="Han C."/>
            <person name="Land M."/>
            <person name="Hauser L."/>
            <person name="Markowitz V."/>
            <person name="Cheng J.-F."/>
            <person name="Hugenholtz P."/>
            <person name="Woyke T."/>
            <person name="Wu D."/>
            <person name="Spring S."/>
            <person name="Schueler E."/>
            <person name="Brambilla E."/>
            <person name="Klenk H.-P."/>
            <person name="Eisen J.A."/>
        </authorList>
    </citation>
    <scope>NUCLEOTIDE SEQUENCE [LARGE SCALE GENOMIC DNA]</scope>
    <source>
        <strain evidence="13">ATCC 700848 / DSM 11109 / ASRB2</strain>
    </source>
</reference>
<dbReference type="GO" id="GO:0000917">
    <property type="term" value="P:division septum assembly"/>
    <property type="evidence" value="ECO:0007669"/>
    <property type="project" value="UniProtKB-KW"/>
</dbReference>
<keyword evidence="3 10" id="KW-0132">Cell division</keyword>
<keyword evidence="5 10" id="KW-0547">Nucleotide-binding</keyword>
<dbReference type="OrthoDB" id="9804921at2"/>
<evidence type="ECO:0000313" key="12">
    <source>
        <dbReference type="EMBL" id="AEB08984.1"/>
    </source>
</evidence>
<comment type="cofactor">
    <cofactor evidence="1">
        <name>Mg(2+)</name>
        <dbReference type="ChEBI" id="CHEBI:18420"/>
    </cofactor>
</comment>
<dbReference type="GO" id="GO:0046872">
    <property type="term" value="F:metal ion binding"/>
    <property type="evidence" value="ECO:0007669"/>
    <property type="project" value="UniProtKB-KW"/>
</dbReference>
<reference evidence="12 13" key="1">
    <citation type="journal article" date="2011" name="Stand. Genomic Sci.">
        <title>Complete genome sequence of the acetate-degrading sulfate reducer Desulfobacca acetoxidans type strain (ASRB2).</title>
        <authorList>
            <person name="Goker M."/>
            <person name="Teshima H."/>
            <person name="Lapidus A."/>
            <person name="Nolan M."/>
            <person name="Lucas S."/>
            <person name="Hammon N."/>
            <person name="Deshpande S."/>
            <person name="Cheng J.F."/>
            <person name="Tapia R."/>
            <person name="Han C."/>
            <person name="Goodwin L."/>
            <person name="Pitluck S."/>
            <person name="Huntemann M."/>
            <person name="Liolios K."/>
            <person name="Ivanova N."/>
            <person name="Pagani I."/>
            <person name="Mavromatis K."/>
            <person name="Ovchinikova G."/>
            <person name="Pati A."/>
            <person name="Chen A."/>
            <person name="Palaniappan K."/>
            <person name="Land M."/>
            <person name="Hauser L."/>
            <person name="Brambilla E.M."/>
            <person name="Rohde M."/>
            <person name="Spring S."/>
            <person name="Detter J.C."/>
            <person name="Woyke T."/>
            <person name="Bristow J."/>
            <person name="Eisen J.A."/>
            <person name="Markowitz V."/>
            <person name="Hugenholtz P."/>
            <person name="Kyrpides N.C."/>
            <person name="Klenk H.P."/>
        </authorList>
    </citation>
    <scope>NUCLEOTIDE SEQUENCE [LARGE SCALE GENOMIC DNA]</scope>
    <source>
        <strain evidence="13">ATCC 700848 / DSM 11109 / ASRB2</strain>
    </source>
</reference>
<dbReference type="KEGG" id="dao:Desac_1120"/>
<dbReference type="HOGENOM" id="CLU_033732_3_0_7"/>
<evidence type="ECO:0000256" key="10">
    <source>
        <dbReference type="HAMAP-Rule" id="MF_00321"/>
    </source>
</evidence>
<evidence type="ECO:0000256" key="4">
    <source>
        <dbReference type="ARBA" id="ARBA00022723"/>
    </source>
</evidence>
<evidence type="ECO:0000256" key="2">
    <source>
        <dbReference type="ARBA" id="ARBA00009638"/>
    </source>
</evidence>
<dbReference type="eggNOG" id="COG0218">
    <property type="taxonomic scope" value="Bacteria"/>
</dbReference>
<dbReference type="Proteomes" id="UP000000483">
    <property type="component" value="Chromosome"/>
</dbReference>
<dbReference type="GO" id="GO:0005829">
    <property type="term" value="C:cytosol"/>
    <property type="evidence" value="ECO:0007669"/>
    <property type="project" value="TreeGrafter"/>
</dbReference>
<organism evidence="12 13">
    <name type="scientific">Desulfobacca acetoxidans (strain ATCC 700848 / DSM 11109 / ASRB2)</name>
    <dbReference type="NCBI Taxonomy" id="880072"/>
    <lineage>
        <taxon>Bacteria</taxon>
        <taxon>Pseudomonadati</taxon>
        <taxon>Thermodesulfobacteriota</taxon>
        <taxon>Desulfobaccia</taxon>
        <taxon>Desulfobaccales</taxon>
        <taxon>Desulfobaccaceae</taxon>
        <taxon>Desulfobacca</taxon>
    </lineage>
</organism>
<dbReference type="SUPFAM" id="SSF52540">
    <property type="entry name" value="P-loop containing nucleoside triphosphate hydrolases"/>
    <property type="match status" value="1"/>
</dbReference>
<keyword evidence="9 10" id="KW-0131">Cell cycle</keyword>
<gene>
    <name evidence="10" type="primary">engB</name>
    <name evidence="12" type="ordered locus">Desac_1120</name>
</gene>
<evidence type="ECO:0000256" key="8">
    <source>
        <dbReference type="ARBA" id="ARBA00023210"/>
    </source>
</evidence>
<dbReference type="STRING" id="880072.Desac_1120"/>
<dbReference type="PANTHER" id="PTHR11649">
    <property type="entry name" value="MSS1/TRME-RELATED GTP-BINDING PROTEIN"/>
    <property type="match status" value="1"/>
</dbReference>
<comment type="function">
    <text evidence="10">Necessary for normal cell division and for the maintenance of normal septation.</text>
</comment>
<keyword evidence="6" id="KW-0460">Magnesium</keyword>
<feature type="domain" description="EngB-type G" evidence="11">
    <location>
        <begin position="25"/>
        <end position="199"/>
    </location>
</feature>
<evidence type="ECO:0000313" key="13">
    <source>
        <dbReference type="Proteomes" id="UP000000483"/>
    </source>
</evidence>
<dbReference type="CDD" id="cd01876">
    <property type="entry name" value="YihA_EngB"/>
    <property type="match status" value="1"/>
</dbReference>
<evidence type="ECO:0000259" key="11">
    <source>
        <dbReference type="PROSITE" id="PS51706"/>
    </source>
</evidence>
<dbReference type="GO" id="GO:0005525">
    <property type="term" value="F:GTP binding"/>
    <property type="evidence" value="ECO:0007669"/>
    <property type="project" value="UniProtKB-UniRule"/>
</dbReference>
<keyword evidence="13" id="KW-1185">Reference proteome</keyword>
<sequence>MTIPKILSAEFVVSAHQIEQLPGGVLPEVAFWGRSNVGKSSLINALLHRQNLVRTSSRPGCTQAINYFLVNRVWHFVDLPGYGYAQAPLPVKEKWLRLISTYLETQKRLRAVVWLLDARRQPGPEELDWLDRLRSWRQEVVVVLTKADKIKRGQRDRRQSEIAAQLAPSGVKAQDFIWFSTLTQEGRRELWGQIMRFLS</sequence>
<dbReference type="InterPro" id="IPR030393">
    <property type="entry name" value="G_ENGB_dom"/>
</dbReference>
<dbReference type="InterPro" id="IPR027417">
    <property type="entry name" value="P-loop_NTPase"/>
</dbReference>
<protein>
    <recommendedName>
        <fullName evidence="10">Probable GTP-binding protein EngB</fullName>
    </recommendedName>
</protein>
<evidence type="ECO:0000256" key="3">
    <source>
        <dbReference type="ARBA" id="ARBA00022618"/>
    </source>
</evidence>
<dbReference type="NCBIfam" id="TIGR03598">
    <property type="entry name" value="GTPase_YsxC"/>
    <property type="match status" value="1"/>
</dbReference>
<evidence type="ECO:0000256" key="9">
    <source>
        <dbReference type="ARBA" id="ARBA00023306"/>
    </source>
</evidence>
<keyword evidence="4" id="KW-0479">Metal-binding</keyword>
<dbReference type="EMBL" id="CP002629">
    <property type="protein sequence ID" value="AEB08984.1"/>
    <property type="molecule type" value="Genomic_DNA"/>
</dbReference>
<keyword evidence="8 10" id="KW-0717">Septation</keyword>
<dbReference type="HAMAP" id="MF_00321">
    <property type="entry name" value="GTPase_EngB"/>
    <property type="match status" value="1"/>
</dbReference>
<accession>F2NCC0</accession>
<dbReference type="AlphaFoldDB" id="F2NCC0"/>
<evidence type="ECO:0000256" key="7">
    <source>
        <dbReference type="ARBA" id="ARBA00023134"/>
    </source>
</evidence>
<dbReference type="Pfam" id="PF01926">
    <property type="entry name" value="MMR_HSR1"/>
    <property type="match status" value="1"/>
</dbReference>
<dbReference type="InterPro" id="IPR006073">
    <property type="entry name" value="GTP-bd"/>
</dbReference>
<dbReference type="InterPro" id="IPR019987">
    <property type="entry name" value="GTP-bd_ribosome_bio_YsxC"/>
</dbReference>
<dbReference type="PROSITE" id="PS51706">
    <property type="entry name" value="G_ENGB"/>
    <property type="match status" value="1"/>
</dbReference>
<dbReference type="PANTHER" id="PTHR11649:SF13">
    <property type="entry name" value="ENGB-TYPE G DOMAIN-CONTAINING PROTEIN"/>
    <property type="match status" value="1"/>
</dbReference>
<evidence type="ECO:0000256" key="1">
    <source>
        <dbReference type="ARBA" id="ARBA00001946"/>
    </source>
</evidence>
<keyword evidence="7 10" id="KW-0342">GTP-binding</keyword>
<name>F2NCC0_DESAR</name>
<comment type="similarity">
    <text evidence="2 10">Belongs to the TRAFAC class TrmE-Era-EngA-EngB-Septin-like GTPase superfamily. EngB GTPase family.</text>
</comment>
<dbReference type="Gene3D" id="3.40.50.300">
    <property type="entry name" value="P-loop containing nucleotide triphosphate hydrolases"/>
    <property type="match status" value="1"/>
</dbReference>
<evidence type="ECO:0000256" key="6">
    <source>
        <dbReference type="ARBA" id="ARBA00022842"/>
    </source>
</evidence>
<evidence type="ECO:0000256" key="5">
    <source>
        <dbReference type="ARBA" id="ARBA00022741"/>
    </source>
</evidence>